<dbReference type="EMBL" id="JAFLQZ010000006">
    <property type="protein sequence ID" value="MBO0358464.1"/>
    <property type="molecule type" value="Genomic_DNA"/>
</dbReference>
<organism evidence="1 2">
    <name type="scientific">Hymenobacter telluris</name>
    <dbReference type="NCBI Taxonomy" id="2816474"/>
    <lineage>
        <taxon>Bacteria</taxon>
        <taxon>Pseudomonadati</taxon>
        <taxon>Bacteroidota</taxon>
        <taxon>Cytophagia</taxon>
        <taxon>Cytophagales</taxon>
        <taxon>Hymenobacteraceae</taxon>
        <taxon>Hymenobacter</taxon>
    </lineage>
</organism>
<evidence type="ECO:0008006" key="3">
    <source>
        <dbReference type="Google" id="ProtNLM"/>
    </source>
</evidence>
<proteinExistence type="predicted"/>
<keyword evidence="2" id="KW-1185">Reference proteome</keyword>
<evidence type="ECO:0000313" key="2">
    <source>
        <dbReference type="Proteomes" id="UP000664144"/>
    </source>
</evidence>
<name>A0A939J958_9BACT</name>
<sequence length="143" mass="16240">MRHLFLVSLLSLAGVLGACKKNDPEPALEGHWTPENSTLYYYDGAGTLTHQEERAGFQYSKMAITKDSLIYRYQNTNVMMLNSGPIIRQGTSSFSFFSFNTTYHVLIKELTDDKLVLRFKITVPPRPTAPGGPYTEHEEIYSR</sequence>
<dbReference type="Proteomes" id="UP000664144">
    <property type="component" value="Unassembled WGS sequence"/>
</dbReference>
<dbReference type="RefSeq" id="WP_206984405.1">
    <property type="nucleotide sequence ID" value="NZ_JAFLQZ010000006.1"/>
</dbReference>
<dbReference type="PROSITE" id="PS51257">
    <property type="entry name" value="PROKAR_LIPOPROTEIN"/>
    <property type="match status" value="1"/>
</dbReference>
<dbReference type="AlphaFoldDB" id="A0A939J958"/>
<evidence type="ECO:0000313" key="1">
    <source>
        <dbReference type="EMBL" id="MBO0358464.1"/>
    </source>
</evidence>
<comment type="caution">
    <text evidence="1">The sequence shown here is derived from an EMBL/GenBank/DDBJ whole genome shotgun (WGS) entry which is preliminary data.</text>
</comment>
<gene>
    <name evidence="1" type="ORF">J0X19_10950</name>
</gene>
<accession>A0A939J958</accession>
<reference evidence="1" key="1">
    <citation type="submission" date="2021-03" db="EMBL/GenBank/DDBJ databases">
        <authorList>
            <person name="Kim M.K."/>
        </authorList>
    </citation>
    <scope>NUCLEOTIDE SEQUENCE</scope>
    <source>
        <strain evidence="1">BT186</strain>
    </source>
</reference>
<protein>
    <recommendedName>
        <fullName evidence="3">Lipocalin-like domain-containing protein</fullName>
    </recommendedName>
</protein>